<evidence type="ECO:0000313" key="1">
    <source>
        <dbReference type="EMBL" id="MFD0851089.1"/>
    </source>
</evidence>
<accession>A0ABW3CBR4</accession>
<dbReference type="InterPro" id="IPR029064">
    <property type="entry name" value="Ribosomal_eL30-like_sf"/>
</dbReference>
<feature type="non-terminal residue" evidence="1">
    <location>
        <position position="1"/>
    </location>
</feature>
<evidence type="ECO:0000313" key="2">
    <source>
        <dbReference type="Proteomes" id="UP001597083"/>
    </source>
</evidence>
<keyword evidence="2" id="KW-1185">Reference proteome</keyword>
<name>A0ABW3CBR4_9ACTN</name>
<organism evidence="1 2">
    <name type="scientific">Actinomadura adrarensis</name>
    <dbReference type="NCBI Taxonomy" id="1819600"/>
    <lineage>
        <taxon>Bacteria</taxon>
        <taxon>Bacillati</taxon>
        <taxon>Actinomycetota</taxon>
        <taxon>Actinomycetes</taxon>
        <taxon>Streptosporangiales</taxon>
        <taxon>Thermomonosporaceae</taxon>
        <taxon>Actinomadura</taxon>
    </lineage>
</organism>
<dbReference type="SUPFAM" id="SSF55315">
    <property type="entry name" value="L30e-like"/>
    <property type="match status" value="1"/>
</dbReference>
<dbReference type="Gene3D" id="3.30.1330.30">
    <property type="match status" value="1"/>
</dbReference>
<dbReference type="EMBL" id="JBHTIR010000250">
    <property type="protein sequence ID" value="MFD0851089.1"/>
    <property type="molecule type" value="Genomic_DNA"/>
</dbReference>
<gene>
    <name evidence="1" type="ORF">ACFQ07_02570</name>
</gene>
<comment type="caution">
    <text evidence="1">The sequence shown here is derived from an EMBL/GenBank/DDBJ whole genome shotgun (WGS) entry which is preliminary data.</text>
</comment>
<dbReference type="InterPro" id="IPR040701">
    <property type="entry name" value="Bact_RF_family2"/>
</dbReference>
<dbReference type="Pfam" id="PF18844">
    <property type="entry name" value="baeRF_family2"/>
    <property type="match status" value="1"/>
</dbReference>
<proteinExistence type="predicted"/>
<sequence>VDKAARRTGAEAVIIAGDPRARTTVMEEVSPDILECAVESDRGDALEIDLSRVLDLKTAERVFTVAERFERELAHGERAVAGLPATVEAVRKGQVETLILDEDPDNPSRLWIGPDPVDVATKPDELNGKAHEDRADAALIRAVAATDGDLVILPSNGPEVTLGVGAVLRYSDPTTVHY</sequence>
<dbReference type="Proteomes" id="UP001597083">
    <property type="component" value="Unassembled WGS sequence"/>
</dbReference>
<protein>
    <submittedName>
        <fullName evidence="1">Uncharacterized protein</fullName>
    </submittedName>
</protein>
<reference evidence="2" key="1">
    <citation type="journal article" date="2019" name="Int. J. Syst. Evol. Microbiol.">
        <title>The Global Catalogue of Microorganisms (GCM) 10K type strain sequencing project: providing services to taxonomists for standard genome sequencing and annotation.</title>
        <authorList>
            <consortium name="The Broad Institute Genomics Platform"/>
            <consortium name="The Broad Institute Genome Sequencing Center for Infectious Disease"/>
            <person name="Wu L."/>
            <person name="Ma J."/>
        </authorList>
    </citation>
    <scope>NUCLEOTIDE SEQUENCE [LARGE SCALE GENOMIC DNA]</scope>
    <source>
        <strain evidence="2">JCM 31696</strain>
    </source>
</reference>